<organism evidence="2 3">
    <name type="scientific">Striga asiatica</name>
    <name type="common">Asiatic witchweed</name>
    <name type="synonym">Buchnera asiatica</name>
    <dbReference type="NCBI Taxonomy" id="4170"/>
    <lineage>
        <taxon>Eukaryota</taxon>
        <taxon>Viridiplantae</taxon>
        <taxon>Streptophyta</taxon>
        <taxon>Embryophyta</taxon>
        <taxon>Tracheophyta</taxon>
        <taxon>Spermatophyta</taxon>
        <taxon>Magnoliopsida</taxon>
        <taxon>eudicotyledons</taxon>
        <taxon>Gunneridae</taxon>
        <taxon>Pentapetalae</taxon>
        <taxon>asterids</taxon>
        <taxon>lamiids</taxon>
        <taxon>Lamiales</taxon>
        <taxon>Orobanchaceae</taxon>
        <taxon>Buchnereae</taxon>
        <taxon>Striga</taxon>
    </lineage>
</organism>
<dbReference type="Proteomes" id="UP000325081">
    <property type="component" value="Unassembled WGS sequence"/>
</dbReference>
<evidence type="ECO:0000256" key="1">
    <source>
        <dbReference type="SAM" id="MobiDB-lite"/>
    </source>
</evidence>
<dbReference type="OrthoDB" id="1685715at2759"/>
<name>A0A5A7RL84_STRAF</name>
<proteinExistence type="predicted"/>
<protein>
    <submittedName>
        <fullName evidence="2">tRNA uridine 5-carboxymethylaminomethyl modification enzyme MnmG</fullName>
    </submittedName>
</protein>
<dbReference type="AlphaFoldDB" id="A0A5A7RL84"/>
<evidence type="ECO:0000313" key="2">
    <source>
        <dbReference type="EMBL" id="GER57772.1"/>
    </source>
</evidence>
<keyword evidence="3" id="KW-1185">Reference proteome</keyword>
<reference evidence="3" key="1">
    <citation type="journal article" date="2019" name="Curr. Biol.">
        <title>Genome Sequence of Striga asiatica Provides Insight into the Evolution of Plant Parasitism.</title>
        <authorList>
            <person name="Yoshida S."/>
            <person name="Kim S."/>
            <person name="Wafula E.K."/>
            <person name="Tanskanen J."/>
            <person name="Kim Y.M."/>
            <person name="Honaas L."/>
            <person name="Yang Z."/>
            <person name="Spallek T."/>
            <person name="Conn C.E."/>
            <person name="Ichihashi Y."/>
            <person name="Cheong K."/>
            <person name="Cui S."/>
            <person name="Der J.P."/>
            <person name="Gundlach H."/>
            <person name="Jiao Y."/>
            <person name="Hori C."/>
            <person name="Ishida J.K."/>
            <person name="Kasahara H."/>
            <person name="Kiba T."/>
            <person name="Kim M.S."/>
            <person name="Koo N."/>
            <person name="Laohavisit A."/>
            <person name="Lee Y.H."/>
            <person name="Lumba S."/>
            <person name="McCourt P."/>
            <person name="Mortimer J.C."/>
            <person name="Mutuku J.M."/>
            <person name="Nomura T."/>
            <person name="Sasaki-Sekimoto Y."/>
            <person name="Seto Y."/>
            <person name="Wang Y."/>
            <person name="Wakatake T."/>
            <person name="Sakakibara H."/>
            <person name="Demura T."/>
            <person name="Yamaguchi S."/>
            <person name="Yoneyama K."/>
            <person name="Manabe R.I."/>
            <person name="Nelson D.C."/>
            <person name="Schulman A.H."/>
            <person name="Timko M.P."/>
            <person name="dePamphilis C.W."/>
            <person name="Choi D."/>
            <person name="Shirasu K."/>
        </authorList>
    </citation>
    <scope>NUCLEOTIDE SEQUENCE [LARGE SCALE GENOMIC DNA]</scope>
    <source>
        <strain evidence="3">cv. UVA1</strain>
    </source>
</reference>
<accession>A0A5A7RL84</accession>
<feature type="compositionally biased region" description="Basic and acidic residues" evidence="1">
    <location>
        <begin position="205"/>
        <end position="214"/>
    </location>
</feature>
<feature type="region of interest" description="Disordered" evidence="1">
    <location>
        <begin position="482"/>
        <end position="513"/>
    </location>
</feature>
<evidence type="ECO:0000313" key="3">
    <source>
        <dbReference type="Proteomes" id="UP000325081"/>
    </source>
</evidence>
<feature type="region of interest" description="Disordered" evidence="1">
    <location>
        <begin position="195"/>
        <end position="221"/>
    </location>
</feature>
<sequence length="513" mass="57322">MQKSAARFNTLHVVLAINQTSQAFLLQRIPFSGIKHILNKHSNGSMSSQNRSYHHCIIHIPTRKSLEPMFHLSGLWFSESVQISGYWVGPDVEDGWGFDDEPYIITVTSEASRAMQREKPVDPQQPSGPQHSVPIEQYKIEQLQINPPVQKTRRVYYIHRVVEKREPLVKRHVQRHETPQSNRLAKRSPQIQRRGYNRHVFLPHSRRESSRPDPEIEPDPNLAGLRREHVVYREIERKQGVDFVFDFDFDPLELLLLHFETSHAFREAPFRILARKALKIPALVIAPPNVPSVGHSPHGLVYRVGSEVELRGSGQASPSGQRVAPADHEGLGQGPIIVAIRAHVVVHVLLELGFHEHARVADRVVDFVDSVDVDRLTSGSGLVFFAERCFWESDLAEGDVGRVEGADDLVFEELFVLECRHVAVGWGFFVGLLHVGLETVLEGFELVEDFVDAGGEGREVEGGPAAGDDEVAAYLVVGGVESGEGRDADEDDEAAEHDLEAAHDSPQAEVGKV</sequence>
<gene>
    <name evidence="2" type="ORF">STAS_35605</name>
</gene>
<dbReference type="EMBL" id="BKCP01013625">
    <property type="protein sequence ID" value="GER57772.1"/>
    <property type="molecule type" value="Genomic_DNA"/>
</dbReference>
<comment type="caution">
    <text evidence="2">The sequence shown here is derived from an EMBL/GenBank/DDBJ whole genome shotgun (WGS) entry which is preliminary data.</text>
</comment>